<gene>
    <name evidence="8" type="ORF">CANCADRAFT_1322</name>
</gene>
<name>A0A1E4TLT0_9ASCO</name>
<keyword evidence="9" id="KW-1185">Reference proteome</keyword>
<keyword evidence="4 6" id="KW-0472">Membrane</keyword>
<feature type="transmembrane region" description="Helical" evidence="6">
    <location>
        <begin position="445"/>
        <end position="468"/>
    </location>
</feature>
<dbReference type="GO" id="GO:0005886">
    <property type="term" value="C:plasma membrane"/>
    <property type="evidence" value="ECO:0007669"/>
    <property type="project" value="TreeGrafter"/>
</dbReference>
<dbReference type="SUPFAM" id="SSF103473">
    <property type="entry name" value="MFS general substrate transporter"/>
    <property type="match status" value="1"/>
</dbReference>
<dbReference type="EMBL" id="KV453841">
    <property type="protein sequence ID" value="ODV92726.1"/>
    <property type="molecule type" value="Genomic_DNA"/>
</dbReference>
<organism evidence="8 9">
    <name type="scientific">Tortispora caseinolytica NRRL Y-17796</name>
    <dbReference type="NCBI Taxonomy" id="767744"/>
    <lineage>
        <taxon>Eukaryota</taxon>
        <taxon>Fungi</taxon>
        <taxon>Dikarya</taxon>
        <taxon>Ascomycota</taxon>
        <taxon>Saccharomycotina</taxon>
        <taxon>Trigonopsidomycetes</taxon>
        <taxon>Trigonopsidales</taxon>
        <taxon>Trigonopsidaceae</taxon>
        <taxon>Tortispora</taxon>
    </lineage>
</organism>
<feature type="transmembrane region" description="Helical" evidence="6">
    <location>
        <begin position="372"/>
        <end position="397"/>
    </location>
</feature>
<feature type="transmembrane region" description="Helical" evidence="6">
    <location>
        <begin position="489"/>
        <end position="507"/>
    </location>
</feature>
<dbReference type="PANTHER" id="PTHR23502">
    <property type="entry name" value="MAJOR FACILITATOR SUPERFAMILY"/>
    <property type="match status" value="1"/>
</dbReference>
<feature type="transmembrane region" description="Helical" evidence="6">
    <location>
        <begin position="232"/>
        <end position="257"/>
    </location>
</feature>
<feature type="region of interest" description="Disordered" evidence="5">
    <location>
        <begin position="1"/>
        <end position="20"/>
    </location>
</feature>
<evidence type="ECO:0000313" key="9">
    <source>
        <dbReference type="Proteomes" id="UP000095023"/>
    </source>
</evidence>
<feature type="transmembrane region" description="Helical" evidence="6">
    <location>
        <begin position="263"/>
        <end position="283"/>
    </location>
</feature>
<keyword evidence="3 6" id="KW-1133">Transmembrane helix</keyword>
<dbReference type="Proteomes" id="UP000095023">
    <property type="component" value="Unassembled WGS sequence"/>
</dbReference>
<reference evidence="9" key="1">
    <citation type="submission" date="2016-02" db="EMBL/GenBank/DDBJ databases">
        <title>Comparative genomics of biotechnologically important yeasts.</title>
        <authorList>
            <consortium name="DOE Joint Genome Institute"/>
            <person name="Riley R."/>
            <person name="Haridas S."/>
            <person name="Wolfe K.H."/>
            <person name="Lopes M.R."/>
            <person name="Hittinger C.T."/>
            <person name="Goker M."/>
            <person name="Salamov A."/>
            <person name="Wisecaver J."/>
            <person name="Long T.M."/>
            <person name="Aerts A.L."/>
            <person name="Barry K."/>
            <person name="Choi C."/>
            <person name="Clum A."/>
            <person name="Coughlan A.Y."/>
            <person name="Deshpande S."/>
            <person name="Douglass A.P."/>
            <person name="Hanson S.J."/>
            <person name="Klenk H.-P."/>
            <person name="Labutti K."/>
            <person name="Lapidus A."/>
            <person name="Lindquist E."/>
            <person name="Lipzen A."/>
            <person name="Meier-Kolthoff J.P."/>
            <person name="Ohm R.A."/>
            <person name="Otillar R.P."/>
            <person name="Pangilinan J."/>
            <person name="Peng Y."/>
            <person name="Rokas A."/>
            <person name="Rosa C.A."/>
            <person name="Scheuner C."/>
            <person name="Sibirny A.A."/>
            <person name="Slot J.C."/>
            <person name="Stielow J.B."/>
            <person name="Sun H."/>
            <person name="Kurtzman C.P."/>
            <person name="Blackwell M."/>
            <person name="Jeffries T.W."/>
            <person name="Grigoriev I.V."/>
        </authorList>
    </citation>
    <scope>NUCLEOTIDE SEQUENCE [LARGE SCALE GENOMIC DNA]</scope>
    <source>
        <strain evidence="9">NRRL Y-17796</strain>
    </source>
</reference>
<sequence length="562" mass="62009">MTADDNEVQQCQAGQNDSEKHLTIDPSLSALSTANQPALHRATSHVEPVDAMNFPLDIDIENPDVDVAEYVAETDLGYIKRPDGVKLVTFKTHDKGDPRQWSTTKKWLITLGVGFTCFIVALGSAIVTGDLEGPAETFNVSMEVSILQMCLFVVGFGVGPMVFAPMSELLGRRIIYASTFSVAAIFVIPCAVAPNIATLIVCRLIDGIAFSAPMTLVGGTLADMWSEKDRGVAMAVFSCAPFLGPVMGPLIGGFIGMKKGWRWIYWVFFIFSAVTAVLVTMIPETHAPTILKRRAKQLRKANNDDSYKTDKEIAPLSVKQLMKISFTRPFTLLFGELIVFLLTIYMSVIYGLIYMFFLAFPIVFQEGKGWNAGLTGCAFLGIAVGTIIAAFLSPFVNKDYNKRAKVYLDQGRYPPAELRLIPMMFGCWTLPIGLFIFAWTSYPHLPWIAPVLGAFPCGIGFTLLYNSANNYIVDSYQHYAASALAAKTFLRSFWGAGVTLFTIQMYHKLNPRWASSLLAFIALACCAIPFTFYIYGAKIRSYSKYAYSPEDTIAEAKSHPVN</sequence>
<dbReference type="PANTHER" id="PTHR23502:SF48">
    <property type="entry name" value="MULTIDRUG TRANSPORTER, PUTATIVE (AFU_ORTHOLOGUE AFUA_5G02700)-RELATED"/>
    <property type="match status" value="1"/>
</dbReference>
<dbReference type="Gene3D" id="1.20.1250.20">
    <property type="entry name" value="MFS general substrate transporter like domains"/>
    <property type="match status" value="1"/>
</dbReference>
<dbReference type="InterPro" id="IPR020846">
    <property type="entry name" value="MFS_dom"/>
</dbReference>
<feature type="transmembrane region" description="Helical" evidence="6">
    <location>
        <begin position="107"/>
        <end position="126"/>
    </location>
</feature>
<protein>
    <recommendedName>
        <fullName evidence="7">Major facilitator superfamily (MFS) profile domain-containing protein</fullName>
    </recommendedName>
</protein>
<keyword evidence="2 6" id="KW-0812">Transmembrane</keyword>
<dbReference type="GO" id="GO:0022857">
    <property type="term" value="F:transmembrane transporter activity"/>
    <property type="evidence" value="ECO:0007669"/>
    <property type="project" value="InterPro"/>
</dbReference>
<evidence type="ECO:0000256" key="6">
    <source>
        <dbReference type="SAM" id="Phobius"/>
    </source>
</evidence>
<dbReference type="OrthoDB" id="6770063at2759"/>
<feature type="transmembrane region" description="Helical" evidence="6">
    <location>
        <begin position="175"/>
        <end position="201"/>
    </location>
</feature>
<dbReference type="AlphaFoldDB" id="A0A1E4TLT0"/>
<feature type="transmembrane region" description="Helical" evidence="6">
    <location>
        <begin position="330"/>
        <end position="360"/>
    </location>
</feature>
<comment type="subcellular location">
    <subcellularLocation>
        <location evidence="1">Membrane</location>
        <topology evidence="1">Multi-pass membrane protein</topology>
    </subcellularLocation>
</comment>
<dbReference type="InterPro" id="IPR011701">
    <property type="entry name" value="MFS"/>
</dbReference>
<evidence type="ECO:0000256" key="5">
    <source>
        <dbReference type="SAM" id="MobiDB-lite"/>
    </source>
</evidence>
<accession>A0A1E4TLT0</accession>
<feature type="domain" description="Major facilitator superfamily (MFS) profile" evidence="7">
    <location>
        <begin position="109"/>
        <end position="539"/>
    </location>
</feature>
<evidence type="ECO:0000256" key="3">
    <source>
        <dbReference type="ARBA" id="ARBA00022989"/>
    </source>
</evidence>
<evidence type="ECO:0000256" key="2">
    <source>
        <dbReference type="ARBA" id="ARBA00022692"/>
    </source>
</evidence>
<dbReference type="PROSITE" id="PS50850">
    <property type="entry name" value="MFS"/>
    <property type="match status" value="1"/>
</dbReference>
<dbReference type="InterPro" id="IPR036259">
    <property type="entry name" value="MFS_trans_sf"/>
</dbReference>
<evidence type="ECO:0000256" key="1">
    <source>
        <dbReference type="ARBA" id="ARBA00004141"/>
    </source>
</evidence>
<evidence type="ECO:0000313" key="8">
    <source>
        <dbReference type="EMBL" id="ODV92726.1"/>
    </source>
</evidence>
<evidence type="ECO:0000256" key="4">
    <source>
        <dbReference type="ARBA" id="ARBA00023136"/>
    </source>
</evidence>
<dbReference type="CDD" id="cd17323">
    <property type="entry name" value="MFS_Tpo1_MDR_like"/>
    <property type="match status" value="1"/>
</dbReference>
<evidence type="ECO:0000259" key="7">
    <source>
        <dbReference type="PROSITE" id="PS50850"/>
    </source>
</evidence>
<feature type="transmembrane region" description="Helical" evidence="6">
    <location>
        <begin position="418"/>
        <end position="439"/>
    </location>
</feature>
<dbReference type="Pfam" id="PF07690">
    <property type="entry name" value="MFS_1"/>
    <property type="match status" value="1"/>
</dbReference>
<proteinExistence type="predicted"/>
<feature type="transmembrane region" description="Helical" evidence="6">
    <location>
        <begin position="146"/>
        <end position="163"/>
    </location>
</feature>
<feature type="transmembrane region" description="Helical" evidence="6">
    <location>
        <begin position="513"/>
        <end position="535"/>
    </location>
</feature>
<dbReference type="FunFam" id="1.20.1250.20:FF:000011">
    <property type="entry name" value="MFS multidrug transporter, putative"/>
    <property type="match status" value="1"/>
</dbReference>